<dbReference type="InterPro" id="IPR018376">
    <property type="entry name" value="Enoyl-CoA_hyd/isom_CS"/>
</dbReference>
<dbReference type="SUPFAM" id="SSF52096">
    <property type="entry name" value="ClpP/crotonase"/>
    <property type="match status" value="1"/>
</dbReference>
<evidence type="ECO:0000256" key="1">
    <source>
        <dbReference type="ARBA" id="ARBA00005254"/>
    </source>
</evidence>
<evidence type="ECO:0000256" key="2">
    <source>
        <dbReference type="ARBA" id="ARBA00023239"/>
    </source>
</evidence>
<dbReference type="PANTHER" id="PTHR11941">
    <property type="entry name" value="ENOYL-COA HYDRATASE-RELATED"/>
    <property type="match status" value="1"/>
</dbReference>
<comment type="similarity">
    <text evidence="1">Belongs to the enoyl-CoA hydratase/isomerase family.</text>
</comment>
<dbReference type="CDD" id="cd06558">
    <property type="entry name" value="crotonase-like"/>
    <property type="match status" value="1"/>
</dbReference>
<dbReference type="PANTHER" id="PTHR11941:SF54">
    <property type="entry name" value="ENOYL-COA HYDRATASE, MITOCHONDRIAL"/>
    <property type="match status" value="1"/>
</dbReference>
<dbReference type="GO" id="GO:0016829">
    <property type="term" value="F:lyase activity"/>
    <property type="evidence" value="ECO:0007669"/>
    <property type="project" value="UniProtKB-KW"/>
</dbReference>
<gene>
    <name evidence="3" type="ORF">LCGC14_0616040</name>
</gene>
<dbReference type="InterPro" id="IPR014748">
    <property type="entry name" value="Enoyl-CoA_hydra_C"/>
</dbReference>
<dbReference type="AlphaFoldDB" id="A0A0F9R671"/>
<accession>A0A0F9R671</accession>
<comment type="caution">
    <text evidence="3">The sequence shown here is derived from an EMBL/GenBank/DDBJ whole genome shotgun (WGS) entry which is preliminary data.</text>
</comment>
<dbReference type="Gene3D" id="3.90.226.10">
    <property type="entry name" value="2-enoyl-CoA Hydratase, Chain A, domain 1"/>
    <property type="match status" value="1"/>
</dbReference>
<dbReference type="GO" id="GO:0006635">
    <property type="term" value="P:fatty acid beta-oxidation"/>
    <property type="evidence" value="ECO:0007669"/>
    <property type="project" value="TreeGrafter"/>
</dbReference>
<dbReference type="InterPro" id="IPR001753">
    <property type="entry name" value="Enoyl-CoA_hydra/iso"/>
</dbReference>
<dbReference type="EMBL" id="LAZR01001034">
    <property type="protein sequence ID" value="KKN52085.1"/>
    <property type="molecule type" value="Genomic_DNA"/>
</dbReference>
<keyword evidence="2" id="KW-0456">Lyase</keyword>
<name>A0A0F9R671_9ZZZZ</name>
<proteinExistence type="inferred from homology"/>
<dbReference type="PROSITE" id="PS00166">
    <property type="entry name" value="ENOYL_COA_HYDRATASE"/>
    <property type="match status" value="1"/>
</dbReference>
<evidence type="ECO:0008006" key="4">
    <source>
        <dbReference type="Google" id="ProtNLM"/>
    </source>
</evidence>
<dbReference type="Pfam" id="PF00378">
    <property type="entry name" value="ECH_1"/>
    <property type="match status" value="1"/>
</dbReference>
<dbReference type="Gene3D" id="1.10.12.10">
    <property type="entry name" value="Lyase 2-enoyl-coa Hydratase, Chain A, domain 2"/>
    <property type="match status" value="1"/>
</dbReference>
<protein>
    <recommendedName>
        <fullName evidence="4">Enoyl-CoA hydratase</fullName>
    </recommendedName>
</protein>
<organism evidence="3">
    <name type="scientific">marine sediment metagenome</name>
    <dbReference type="NCBI Taxonomy" id="412755"/>
    <lineage>
        <taxon>unclassified sequences</taxon>
        <taxon>metagenomes</taxon>
        <taxon>ecological metagenomes</taxon>
    </lineage>
</organism>
<sequence length="272" mass="29869">MEFKYLLFEIKNAVAIITFNREYKLNAINGKMFDEIYEALDEVANNSEIRAAIITGKGRAFSTGGDFNQASEGMAGDVDEVKDGGKMQSGEMEIDVSQKRTVLKLHKTPKPIIAAINGLALGGGLNIALNCDLIYAASSAELGTFFMKRALIPEMASTYLLPRIVGIHKAKELIFFGERFSAQDALKMGLINGVFPDDVFIDKVREVAEKLATGPTFSIGLAKLAITKVLEVKMIEACNNESEALFKAFDSVDFTEGLLAFFEKREPKFIGR</sequence>
<dbReference type="InterPro" id="IPR029045">
    <property type="entry name" value="ClpP/crotonase-like_dom_sf"/>
</dbReference>
<reference evidence="3" key="1">
    <citation type="journal article" date="2015" name="Nature">
        <title>Complex archaea that bridge the gap between prokaryotes and eukaryotes.</title>
        <authorList>
            <person name="Spang A."/>
            <person name="Saw J.H."/>
            <person name="Jorgensen S.L."/>
            <person name="Zaremba-Niedzwiedzka K."/>
            <person name="Martijn J."/>
            <person name="Lind A.E."/>
            <person name="van Eijk R."/>
            <person name="Schleper C."/>
            <person name="Guy L."/>
            <person name="Ettema T.J."/>
        </authorList>
    </citation>
    <scope>NUCLEOTIDE SEQUENCE</scope>
</reference>
<evidence type="ECO:0000313" key="3">
    <source>
        <dbReference type="EMBL" id="KKN52085.1"/>
    </source>
</evidence>